<feature type="binding site" evidence="7">
    <location>
        <position position="308"/>
    </location>
    <ligand>
        <name>[4Fe-4S] cluster</name>
        <dbReference type="ChEBI" id="CHEBI:49883"/>
    </ligand>
</feature>
<evidence type="ECO:0000313" key="10">
    <source>
        <dbReference type="Proteomes" id="UP000268446"/>
    </source>
</evidence>
<evidence type="ECO:0000256" key="2">
    <source>
        <dbReference type="ARBA" id="ARBA00022515"/>
    </source>
</evidence>
<feature type="binding site" evidence="7">
    <location>
        <position position="235"/>
    </location>
    <ligand>
        <name>[4Fe-4S] cluster</name>
        <dbReference type="ChEBI" id="CHEBI:49883"/>
    </ligand>
</feature>
<comment type="subunit">
    <text evidence="7">Heterodimer of a small subunit (PriS) and a large subunit (PriL).</text>
</comment>
<reference evidence="9 10" key="1">
    <citation type="submission" date="2018-06" db="EMBL/GenBank/DDBJ databases">
        <title>Extensive metabolic versatility and redundancy in microbially diverse, dynamic hydrothermal sediments.</title>
        <authorList>
            <person name="Dombrowski N."/>
            <person name="Teske A."/>
            <person name="Baker B.J."/>
        </authorList>
    </citation>
    <scope>NUCLEOTIDE SEQUENCE [LARGE SCALE GENOMIC DNA]</scope>
    <source>
        <strain evidence="9">B29_G17</strain>
    </source>
</reference>
<keyword evidence="6 7" id="KW-0411">Iron-sulfur</keyword>
<gene>
    <name evidence="7" type="primary">priL</name>
    <name evidence="9" type="ORF">DRJ20_00060</name>
</gene>
<dbReference type="PANTHER" id="PTHR10537:SF3">
    <property type="entry name" value="DNA PRIMASE LARGE SUBUNIT"/>
    <property type="match status" value="1"/>
</dbReference>
<feature type="binding site" evidence="7">
    <location>
        <position position="317"/>
    </location>
    <ligand>
        <name>[4Fe-4S] cluster</name>
        <dbReference type="ChEBI" id="CHEBI:49883"/>
    </ligand>
</feature>
<dbReference type="HAMAP" id="MF_00701">
    <property type="entry name" value="DNA_primase_lrg_arc"/>
    <property type="match status" value="1"/>
</dbReference>
<evidence type="ECO:0000259" key="8">
    <source>
        <dbReference type="Pfam" id="PF04104"/>
    </source>
</evidence>
<dbReference type="GO" id="GO:0003899">
    <property type="term" value="F:DNA-directed RNA polymerase activity"/>
    <property type="evidence" value="ECO:0007669"/>
    <property type="project" value="InterPro"/>
</dbReference>
<evidence type="ECO:0000256" key="7">
    <source>
        <dbReference type="HAMAP-Rule" id="MF_00701"/>
    </source>
</evidence>
<dbReference type="InterPro" id="IPR023642">
    <property type="entry name" value="DNA_primase_lsu_PriL"/>
</dbReference>
<evidence type="ECO:0000256" key="6">
    <source>
        <dbReference type="ARBA" id="ARBA00023014"/>
    </source>
</evidence>
<dbReference type="Pfam" id="PF04104">
    <property type="entry name" value="DNA_primase_lrg"/>
    <property type="match status" value="1"/>
</dbReference>
<dbReference type="InterPro" id="IPR007238">
    <property type="entry name" value="DNA_primase_lsu_euk/arc"/>
</dbReference>
<keyword evidence="3 7" id="KW-0235">DNA replication</keyword>
<comment type="similarity">
    <text evidence="7">Belongs to the eukaryotic-type primase large subunit family.</text>
</comment>
<evidence type="ECO:0000313" key="9">
    <source>
        <dbReference type="EMBL" id="RLE52392.1"/>
    </source>
</evidence>
<dbReference type="EMBL" id="QMQZ01000001">
    <property type="protein sequence ID" value="RLE52392.1"/>
    <property type="molecule type" value="Genomic_DNA"/>
</dbReference>
<keyword evidence="5 7" id="KW-0408">Iron</keyword>
<keyword evidence="4 7" id="KW-0479">Metal-binding</keyword>
<comment type="caution">
    <text evidence="9">The sequence shown here is derived from an EMBL/GenBank/DDBJ whole genome shotgun (WGS) entry which is preliminary data.</text>
</comment>
<dbReference type="InterPro" id="IPR058560">
    <property type="entry name" value="DNA_primase_C"/>
</dbReference>
<evidence type="ECO:0000256" key="3">
    <source>
        <dbReference type="ARBA" id="ARBA00022705"/>
    </source>
</evidence>
<comment type="function">
    <text evidence="7">Regulatory subunit of DNA primase, an RNA polymerase that catalyzes the synthesis of short RNA molecules used as primers for DNA polymerase during DNA replication. Stabilizes and modulates the activity of the small subunit, increasing the rate of DNA synthesis, and conferring RNA synthesis capability. The DNA polymerase activity may enable DNA primase to also catalyze primer extension after primer synthesis. May also play a role in DNA repair.</text>
</comment>
<dbReference type="Proteomes" id="UP000268446">
    <property type="component" value="Unassembled WGS sequence"/>
</dbReference>
<dbReference type="Pfam" id="PF26466">
    <property type="entry name" value="DNA_primase_lrg_N"/>
    <property type="match status" value="1"/>
</dbReference>
<comment type="cofactor">
    <cofactor evidence="7">
        <name>[4Fe-4S] cluster</name>
        <dbReference type="ChEBI" id="CHEBI:49883"/>
    </cofactor>
    <text evidence="7">Binds 1 [4Fe-4S] cluster.</text>
</comment>
<dbReference type="GO" id="GO:1990077">
    <property type="term" value="C:primosome complex"/>
    <property type="evidence" value="ECO:0007669"/>
    <property type="project" value="UniProtKB-KW"/>
</dbReference>
<dbReference type="GO" id="GO:0051539">
    <property type="term" value="F:4 iron, 4 sulfur cluster binding"/>
    <property type="evidence" value="ECO:0007669"/>
    <property type="project" value="UniProtKB-UniRule"/>
</dbReference>
<feature type="domain" description="DNA primase large subunit C-terminal" evidence="8">
    <location>
        <begin position="227"/>
        <end position="314"/>
    </location>
</feature>
<proteinExistence type="inferred from homology"/>
<dbReference type="GO" id="GO:0006269">
    <property type="term" value="P:DNA replication, synthesis of primer"/>
    <property type="evidence" value="ECO:0007669"/>
    <property type="project" value="UniProtKB-UniRule"/>
</dbReference>
<organism evidence="9 10">
    <name type="scientific">Thermoproteota archaeon</name>
    <dbReference type="NCBI Taxonomy" id="2056631"/>
    <lineage>
        <taxon>Archaea</taxon>
        <taxon>Thermoproteota</taxon>
    </lineage>
</organism>
<name>A0A497EZB9_9CREN</name>
<dbReference type="CDD" id="cd06560">
    <property type="entry name" value="PriL"/>
    <property type="match status" value="1"/>
</dbReference>
<protein>
    <recommendedName>
        <fullName evidence="7">DNA primase large subunit PriL</fullName>
    </recommendedName>
</protein>
<feature type="binding site" evidence="7">
    <location>
        <position position="326"/>
    </location>
    <ligand>
        <name>[4Fe-4S] cluster</name>
        <dbReference type="ChEBI" id="CHEBI:49883"/>
    </ligand>
</feature>
<dbReference type="AlphaFoldDB" id="A0A497EZB9"/>
<dbReference type="GO" id="GO:0006270">
    <property type="term" value="P:DNA replication initiation"/>
    <property type="evidence" value="ECO:0007669"/>
    <property type="project" value="TreeGrafter"/>
</dbReference>
<evidence type="ECO:0000256" key="1">
    <source>
        <dbReference type="ARBA" id="ARBA00022485"/>
    </source>
</evidence>
<evidence type="ECO:0000256" key="4">
    <source>
        <dbReference type="ARBA" id="ARBA00022723"/>
    </source>
</evidence>
<evidence type="ECO:0000256" key="5">
    <source>
        <dbReference type="ARBA" id="ARBA00023004"/>
    </source>
</evidence>
<keyword evidence="2 7" id="KW-0639">Primosome</keyword>
<dbReference type="SUPFAM" id="SSF140914">
    <property type="entry name" value="PriB N-terminal domain-like"/>
    <property type="match status" value="1"/>
</dbReference>
<keyword evidence="1 7" id="KW-0004">4Fe-4S</keyword>
<sequence length="351" mass="39583">MIGALTKEDLAKYPFCVEAVKYIEGVGVTLSDLAKPGYRVILRRAFERIESAVKLGRVRTDLTDLEVEVLSYPAALAILTIVGEPPLFRRYAVAEAKRIYEELRVDEDWKVKYLAESNFNWRIRDSSEGGFFEMFFVDYLSVAPSFHAPSWKLVNRLVSKGWVRIQKYELARLISEAVRVRIVDRAKSPPSGVVVPEEVAKVAEEARKLFQSYRKVIRIEEEYSGPVVESAFPPCIRSILSDLLKGSSLSHMARFALTSFLINVGKSVDEVVSLFSLTADFNESVTRYQVEHIAGLRGSRIKYTPPSCSTLRTFGLCVGLEVDPLCSRVKHPLTYYQIKAKGKKGEGKVEQ</sequence>
<accession>A0A497EZB9</accession>
<dbReference type="GO" id="GO:0046872">
    <property type="term" value="F:metal ion binding"/>
    <property type="evidence" value="ECO:0007669"/>
    <property type="project" value="UniProtKB-KW"/>
</dbReference>
<dbReference type="PANTHER" id="PTHR10537">
    <property type="entry name" value="DNA PRIMASE LARGE SUBUNIT"/>
    <property type="match status" value="1"/>
</dbReference>